<protein>
    <submittedName>
        <fullName evidence="2">Uncharacterized protein</fullName>
    </submittedName>
</protein>
<reference evidence="2" key="1">
    <citation type="submission" date="2018-05" db="EMBL/GenBank/DDBJ databases">
        <title>Whole genome of Theropithecus gelada.</title>
        <authorList>
            <person name="Chiou K.L."/>
            <person name="Snyder-Mackler N."/>
        </authorList>
    </citation>
    <scope>NUCLEOTIDE SEQUENCE [LARGE SCALE GENOMIC DNA]</scope>
</reference>
<evidence type="ECO:0000313" key="2">
    <source>
        <dbReference type="Ensembl" id="ENSTGEP00000007315.1"/>
    </source>
</evidence>
<evidence type="ECO:0000313" key="3">
    <source>
        <dbReference type="Proteomes" id="UP000694411"/>
    </source>
</evidence>
<reference evidence="2" key="2">
    <citation type="submission" date="2025-08" db="UniProtKB">
        <authorList>
            <consortium name="Ensembl"/>
        </authorList>
    </citation>
    <scope>IDENTIFICATION</scope>
</reference>
<dbReference type="Ensembl" id="ENSTGET00000008815.1">
    <property type="protein sequence ID" value="ENSTGEP00000007315.1"/>
    <property type="gene ID" value="ENSTGEG00000005995.1"/>
</dbReference>
<accession>A0A8D2ENK0</accession>
<evidence type="ECO:0000256" key="1">
    <source>
        <dbReference type="SAM" id="MobiDB-lite"/>
    </source>
</evidence>
<proteinExistence type="predicted"/>
<feature type="region of interest" description="Disordered" evidence="1">
    <location>
        <begin position="1"/>
        <end position="58"/>
    </location>
</feature>
<feature type="compositionally biased region" description="Polar residues" evidence="1">
    <location>
        <begin position="1"/>
        <end position="19"/>
    </location>
</feature>
<name>A0A8D2ENK0_THEGE</name>
<reference evidence="2" key="3">
    <citation type="submission" date="2025-09" db="UniProtKB">
        <authorList>
            <consortium name="Ensembl"/>
        </authorList>
    </citation>
    <scope>IDENTIFICATION</scope>
</reference>
<keyword evidence="3" id="KW-1185">Reference proteome</keyword>
<organism evidence="2 3">
    <name type="scientific">Theropithecus gelada</name>
    <name type="common">Gelada baboon</name>
    <dbReference type="NCBI Taxonomy" id="9565"/>
    <lineage>
        <taxon>Eukaryota</taxon>
        <taxon>Metazoa</taxon>
        <taxon>Chordata</taxon>
        <taxon>Craniata</taxon>
        <taxon>Vertebrata</taxon>
        <taxon>Euteleostomi</taxon>
        <taxon>Mammalia</taxon>
        <taxon>Eutheria</taxon>
        <taxon>Euarchontoglires</taxon>
        <taxon>Primates</taxon>
        <taxon>Haplorrhini</taxon>
        <taxon>Catarrhini</taxon>
        <taxon>Cercopithecidae</taxon>
        <taxon>Cercopithecinae</taxon>
        <taxon>Theropithecus</taxon>
    </lineage>
</organism>
<dbReference type="Proteomes" id="UP000694411">
    <property type="component" value="Chromosome 16"/>
</dbReference>
<sequence length="58" mass="6100">MTSRGFQRSCNNPPCSSVTGRRANPIHHLTPDFSPAGAAAAKESGDLGGLHPSPVWRT</sequence>
<dbReference type="AlphaFoldDB" id="A0A8D2ENK0"/>